<dbReference type="AlphaFoldDB" id="A0A6A6LVW8"/>
<dbReference type="EMBL" id="JAAGAX010000008">
    <property type="protein sequence ID" value="KAF2305610.1"/>
    <property type="molecule type" value="Genomic_DNA"/>
</dbReference>
<comment type="similarity">
    <text evidence="1">Belongs to the iron/ascorbate-dependent oxidoreductase family.</text>
</comment>
<feature type="domain" description="Isopenicillin N synthase-like Fe(2+) 2OG dioxygenase" evidence="5">
    <location>
        <begin position="28"/>
        <end position="78"/>
    </location>
</feature>
<comment type="caution">
    <text evidence="6">The sequence shown here is derived from an EMBL/GenBank/DDBJ whole genome shotgun (WGS) entry which is preliminary data.</text>
</comment>
<keyword evidence="7" id="KW-1185">Reference proteome</keyword>
<name>A0A6A6LVW8_HEVBR</name>
<evidence type="ECO:0000256" key="3">
    <source>
        <dbReference type="ARBA" id="ARBA00023002"/>
    </source>
</evidence>
<keyword evidence="2" id="KW-0479">Metal-binding</keyword>
<evidence type="ECO:0000313" key="6">
    <source>
        <dbReference type="EMBL" id="KAF2305610.1"/>
    </source>
</evidence>
<keyword evidence="3" id="KW-0560">Oxidoreductase</keyword>
<gene>
    <name evidence="6" type="ORF">GH714_007029</name>
</gene>
<protein>
    <recommendedName>
        <fullName evidence="5">Isopenicillin N synthase-like Fe(2+) 2OG dioxygenase domain-containing protein</fullName>
    </recommendedName>
</protein>
<evidence type="ECO:0000256" key="4">
    <source>
        <dbReference type="ARBA" id="ARBA00023004"/>
    </source>
</evidence>
<dbReference type="Proteomes" id="UP000467840">
    <property type="component" value="Chromosome 9"/>
</dbReference>
<dbReference type="Gene3D" id="2.60.120.330">
    <property type="entry name" value="B-lactam Antibiotic, Isopenicillin N Synthase, Chain"/>
    <property type="match status" value="1"/>
</dbReference>
<dbReference type="PANTHER" id="PTHR10209">
    <property type="entry name" value="OXIDOREDUCTASE, 2OG-FE II OXYGENASE FAMILY PROTEIN"/>
    <property type="match status" value="1"/>
</dbReference>
<dbReference type="SUPFAM" id="SSF51197">
    <property type="entry name" value="Clavaminate synthase-like"/>
    <property type="match status" value="1"/>
</dbReference>
<keyword evidence="4" id="KW-0408">Iron</keyword>
<dbReference type="InterPro" id="IPR027443">
    <property type="entry name" value="IPNS-like_sf"/>
</dbReference>
<dbReference type="Pfam" id="PF03171">
    <property type="entry name" value="2OG-FeII_Oxy"/>
    <property type="match status" value="1"/>
</dbReference>
<accession>A0A6A6LVW8</accession>
<evidence type="ECO:0000256" key="2">
    <source>
        <dbReference type="ARBA" id="ARBA00022723"/>
    </source>
</evidence>
<dbReference type="PANTHER" id="PTHR10209:SF751">
    <property type="entry name" value="OS06G0255100 PROTEIN"/>
    <property type="match status" value="1"/>
</dbReference>
<dbReference type="GO" id="GO:0016491">
    <property type="term" value="F:oxidoreductase activity"/>
    <property type="evidence" value="ECO:0007669"/>
    <property type="project" value="UniProtKB-KW"/>
</dbReference>
<proteinExistence type="inferred from homology"/>
<evidence type="ECO:0000259" key="5">
    <source>
        <dbReference type="Pfam" id="PF03171"/>
    </source>
</evidence>
<dbReference type="InterPro" id="IPR044861">
    <property type="entry name" value="IPNS-like_FE2OG_OXY"/>
</dbReference>
<dbReference type="GO" id="GO:0046872">
    <property type="term" value="F:metal ion binding"/>
    <property type="evidence" value="ECO:0007669"/>
    <property type="project" value="UniProtKB-KW"/>
</dbReference>
<reference evidence="6 7" key="1">
    <citation type="journal article" date="2020" name="Mol. Plant">
        <title>The Chromosome-Based Rubber Tree Genome Provides New Insights into Spurge Genome Evolution and Rubber Biosynthesis.</title>
        <authorList>
            <person name="Liu J."/>
            <person name="Shi C."/>
            <person name="Shi C.C."/>
            <person name="Li W."/>
            <person name="Zhang Q.J."/>
            <person name="Zhang Y."/>
            <person name="Li K."/>
            <person name="Lu H.F."/>
            <person name="Shi C."/>
            <person name="Zhu S.T."/>
            <person name="Xiao Z.Y."/>
            <person name="Nan H."/>
            <person name="Yue Y."/>
            <person name="Zhu X.G."/>
            <person name="Wu Y."/>
            <person name="Hong X.N."/>
            <person name="Fan G.Y."/>
            <person name="Tong Y."/>
            <person name="Zhang D."/>
            <person name="Mao C.L."/>
            <person name="Liu Y.L."/>
            <person name="Hao S.J."/>
            <person name="Liu W.Q."/>
            <person name="Lv M.Q."/>
            <person name="Zhang H.B."/>
            <person name="Liu Y."/>
            <person name="Hu-Tang G.R."/>
            <person name="Wang J.P."/>
            <person name="Wang J.H."/>
            <person name="Sun Y.H."/>
            <person name="Ni S.B."/>
            <person name="Chen W.B."/>
            <person name="Zhang X.C."/>
            <person name="Jiao Y.N."/>
            <person name="Eichler E.E."/>
            <person name="Li G.H."/>
            <person name="Liu X."/>
            <person name="Gao L.Z."/>
        </authorList>
    </citation>
    <scope>NUCLEOTIDE SEQUENCE [LARGE SCALE GENOMIC DNA]</scope>
    <source>
        <strain evidence="7">cv. GT1</strain>
        <tissue evidence="6">Leaf</tissue>
    </source>
</reference>
<evidence type="ECO:0000313" key="7">
    <source>
        <dbReference type="Proteomes" id="UP000467840"/>
    </source>
</evidence>
<sequence length="92" mass="10388">MFLMEVLCEGLGLKSEKLEEMSRLEGRALVRHYYPCCLHPNLTSGNECHTDPGVLMVLLLVHIGGLQVKCGSDRQRVDVRVLLLSMLATFFR</sequence>
<evidence type="ECO:0000256" key="1">
    <source>
        <dbReference type="ARBA" id="ARBA00008056"/>
    </source>
</evidence>
<organism evidence="6 7">
    <name type="scientific">Hevea brasiliensis</name>
    <name type="common">Para rubber tree</name>
    <name type="synonym">Siphonia brasiliensis</name>
    <dbReference type="NCBI Taxonomy" id="3981"/>
    <lineage>
        <taxon>Eukaryota</taxon>
        <taxon>Viridiplantae</taxon>
        <taxon>Streptophyta</taxon>
        <taxon>Embryophyta</taxon>
        <taxon>Tracheophyta</taxon>
        <taxon>Spermatophyta</taxon>
        <taxon>Magnoliopsida</taxon>
        <taxon>eudicotyledons</taxon>
        <taxon>Gunneridae</taxon>
        <taxon>Pentapetalae</taxon>
        <taxon>rosids</taxon>
        <taxon>fabids</taxon>
        <taxon>Malpighiales</taxon>
        <taxon>Euphorbiaceae</taxon>
        <taxon>Crotonoideae</taxon>
        <taxon>Micrandreae</taxon>
        <taxon>Hevea</taxon>
    </lineage>
</organism>